<geneLocation type="plasmid" evidence="1">
    <name>pC5.7c</name>
</geneLocation>
<reference evidence="1" key="1">
    <citation type="submission" date="2018-12" db="EMBL/GenBank/DDBJ databases">
        <title>Three Rhizobium rhizogenes strains isolated from the same crown gall tumor carry diverse plasmids.</title>
        <authorList>
            <person name="Pulawska J."/>
            <person name="Kuzmanovic N."/>
        </authorList>
    </citation>
    <scope>NUCLEOTIDE SEQUENCE</scope>
    <source>
        <strain evidence="1">C5.7</strain>
        <strain evidence="2">Colt5.8</strain>
        <plasmid evidence="1">pC5.7c</plasmid>
        <plasmid evidence="2">pColt5.8b</plasmid>
    </source>
</reference>
<dbReference type="RefSeq" id="WP_174014351.1">
    <property type="nucleotide sequence ID" value="NZ_JAAMEE010000036.1"/>
</dbReference>
<evidence type="ECO:0000313" key="2">
    <source>
        <dbReference type="EMBL" id="QCL09769.1"/>
    </source>
</evidence>
<dbReference type="EMBL" id="MK318969">
    <property type="protein sequence ID" value="QCL09347.1"/>
    <property type="molecule type" value="Genomic_DNA"/>
</dbReference>
<name>A0A7S4ZSI0_RHIRH</name>
<keyword evidence="1" id="KW-0614">Plasmid</keyword>
<evidence type="ECO:0000313" key="1">
    <source>
        <dbReference type="EMBL" id="QCL09347.1"/>
    </source>
</evidence>
<protein>
    <submittedName>
        <fullName evidence="1">Uncharacterized protein</fullName>
    </submittedName>
</protein>
<gene>
    <name evidence="1" type="ORF">pC5.7c_480</name>
    <name evidence="2" type="ORF">pC5.8b_279</name>
</gene>
<sequence>MKMSRDQIPEFVDAVLATGCDICAFAQNGYVIGDSDLPPEIPDSVREELHRIGQQFGERDHLLRDIADYLRSISRVFVLNRAVHSSRMVQR</sequence>
<dbReference type="AlphaFoldDB" id="A0A7S4ZSI0"/>
<organism evidence="1">
    <name type="scientific">Rhizobium rhizogenes</name>
    <name type="common">Agrobacterium rhizogenes</name>
    <dbReference type="NCBI Taxonomy" id="359"/>
    <lineage>
        <taxon>Bacteria</taxon>
        <taxon>Pseudomonadati</taxon>
        <taxon>Pseudomonadota</taxon>
        <taxon>Alphaproteobacteria</taxon>
        <taxon>Hyphomicrobiales</taxon>
        <taxon>Rhizobiaceae</taxon>
        <taxon>Rhizobium/Agrobacterium group</taxon>
        <taxon>Rhizobium</taxon>
    </lineage>
</organism>
<accession>A0A7S4ZSI0</accession>
<dbReference type="EMBL" id="MK318972">
    <property type="protein sequence ID" value="QCL09769.1"/>
    <property type="molecule type" value="Genomic_DNA"/>
</dbReference>
<geneLocation type="plasmid" evidence="2">
    <name>pColt5.8b</name>
</geneLocation>
<proteinExistence type="predicted"/>